<reference evidence="2" key="1">
    <citation type="submission" date="2021-06" db="EMBL/GenBank/DDBJ databases">
        <title>Comparative genomics, transcriptomics and evolutionary studies reveal genomic signatures of adaptation to plant cell wall in hemibiotrophic fungi.</title>
        <authorList>
            <consortium name="DOE Joint Genome Institute"/>
            <person name="Baroncelli R."/>
            <person name="Diaz J.F."/>
            <person name="Benocci T."/>
            <person name="Peng M."/>
            <person name="Battaglia E."/>
            <person name="Haridas S."/>
            <person name="Andreopoulos W."/>
            <person name="Labutti K."/>
            <person name="Pangilinan J."/>
            <person name="Floch G.L."/>
            <person name="Makela M.R."/>
            <person name="Henrissat B."/>
            <person name="Grigoriev I.V."/>
            <person name="Crouch J.A."/>
            <person name="De Vries R.P."/>
            <person name="Sukno S.A."/>
            <person name="Thon M.R."/>
        </authorList>
    </citation>
    <scope>NUCLEOTIDE SEQUENCE</scope>
    <source>
        <strain evidence="2">CBS 125086</strain>
    </source>
</reference>
<keyword evidence="1" id="KW-0732">Signal</keyword>
<feature type="signal peptide" evidence="1">
    <location>
        <begin position="1"/>
        <end position="27"/>
    </location>
</feature>
<keyword evidence="3" id="KW-1185">Reference proteome</keyword>
<dbReference type="RefSeq" id="XP_060418773.1">
    <property type="nucleotide sequence ID" value="XM_060552457.1"/>
</dbReference>
<evidence type="ECO:0008006" key="4">
    <source>
        <dbReference type="Google" id="ProtNLM"/>
    </source>
</evidence>
<dbReference type="EMBL" id="JAHLJV010000006">
    <property type="protein sequence ID" value="KAK1598028.1"/>
    <property type="molecule type" value="Genomic_DNA"/>
</dbReference>
<dbReference type="Proteomes" id="UP001230504">
    <property type="component" value="Unassembled WGS sequence"/>
</dbReference>
<evidence type="ECO:0000313" key="2">
    <source>
        <dbReference type="EMBL" id="KAK1598028.1"/>
    </source>
</evidence>
<evidence type="ECO:0000256" key="1">
    <source>
        <dbReference type="SAM" id="SignalP"/>
    </source>
</evidence>
<organism evidence="2 3">
    <name type="scientific">Colletotrichum navitas</name>
    <dbReference type="NCBI Taxonomy" id="681940"/>
    <lineage>
        <taxon>Eukaryota</taxon>
        <taxon>Fungi</taxon>
        <taxon>Dikarya</taxon>
        <taxon>Ascomycota</taxon>
        <taxon>Pezizomycotina</taxon>
        <taxon>Sordariomycetes</taxon>
        <taxon>Hypocreomycetidae</taxon>
        <taxon>Glomerellales</taxon>
        <taxon>Glomerellaceae</taxon>
        <taxon>Colletotrichum</taxon>
        <taxon>Colletotrichum graminicola species complex</taxon>
    </lineage>
</organism>
<name>A0AAD8Q8J3_9PEZI</name>
<dbReference type="GeneID" id="85436697"/>
<protein>
    <recommendedName>
        <fullName evidence="4">Secreted protein</fullName>
    </recommendedName>
</protein>
<comment type="caution">
    <text evidence="2">The sequence shown here is derived from an EMBL/GenBank/DDBJ whole genome shotgun (WGS) entry which is preliminary data.</text>
</comment>
<evidence type="ECO:0000313" key="3">
    <source>
        <dbReference type="Proteomes" id="UP001230504"/>
    </source>
</evidence>
<sequence length="84" mass="9304">MGGLLSPIQEFCCLWTALALSARAVVSHGTNFTRLISLQSIPLMSEASIICGSPNTTYVPTLKHHKHLGSNCWPMLHHRRHRNG</sequence>
<proteinExistence type="predicted"/>
<accession>A0AAD8Q8J3</accession>
<dbReference type="AlphaFoldDB" id="A0AAD8Q8J3"/>
<feature type="chain" id="PRO_5042227538" description="Secreted protein" evidence="1">
    <location>
        <begin position="28"/>
        <end position="84"/>
    </location>
</feature>
<gene>
    <name evidence="2" type="ORF">LY79DRAFT_326311</name>
</gene>